<protein>
    <submittedName>
        <fullName evidence="2">Uncharacterized protein</fullName>
    </submittedName>
</protein>
<dbReference type="AlphaFoldDB" id="A0A2T4DV23"/>
<keyword evidence="1" id="KW-0812">Transmembrane</keyword>
<feature type="transmembrane region" description="Helical" evidence="1">
    <location>
        <begin position="65"/>
        <end position="87"/>
    </location>
</feature>
<proteinExistence type="predicted"/>
<keyword evidence="1" id="KW-0472">Membrane</keyword>
<name>A0A2T4DV23_9BACT</name>
<evidence type="ECO:0000313" key="2">
    <source>
        <dbReference type="EMBL" id="PTB97674.1"/>
    </source>
</evidence>
<evidence type="ECO:0000313" key="3">
    <source>
        <dbReference type="Proteomes" id="UP000240608"/>
    </source>
</evidence>
<gene>
    <name evidence="2" type="ORF">C9994_01855</name>
</gene>
<feature type="transmembrane region" description="Helical" evidence="1">
    <location>
        <begin position="6"/>
        <end position="24"/>
    </location>
</feature>
<comment type="caution">
    <text evidence="2">The sequence shown here is derived from an EMBL/GenBank/DDBJ whole genome shotgun (WGS) entry which is preliminary data.</text>
</comment>
<dbReference type="Proteomes" id="UP000240608">
    <property type="component" value="Unassembled WGS sequence"/>
</dbReference>
<reference evidence="2 3" key="1">
    <citation type="submission" date="2018-03" db="EMBL/GenBank/DDBJ databases">
        <title>Cross-interface Injection: A General Nanoliter Liquid Handling Method Applied to Single Cells Genome Amplification Automated Nanoliter Liquid Handling Applied to Single Cell Multiple Displacement Amplification.</title>
        <authorList>
            <person name="Yun J."/>
            <person name="Xu P."/>
            <person name="Xu J."/>
            <person name="Dai X."/>
            <person name="Wang Y."/>
            <person name="Zheng X."/>
            <person name="Cao C."/>
            <person name="Yi Q."/>
            <person name="Zhu Y."/>
            <person name="Wang L."/>
            <person name="Dong Z."/>
            <person name="Huang Y."/>
            <person name="Huang L."/>
            <person name="Du W."/>
        </authorList>
    </citation>
    <scope>NUCLEOTIDE SEQUENCE [LARGE SCALE GENOMIC DNA]</scope>
    <source>
        <strain evidence="2 3">Z-D1-2</strain>
    </source>
</reference>
<accession>A0A2T4DV23</accession>
<organism evidence="2 3">
    <name type="scientific">Marivirga lumbricoides</name>
    <dbReference type="NCBI Taxonomy" id="1046115"/>
    <lineage>
        <taxon>Bacteria</taxon>
        <taxon>Pseudomonadati</taxon>
        <taxon>Bacteroidota</taxon>
        <taxon>Cytophagia</taxon>
        <taxon>Cytophagales</taxon>
        <taxon>Marivirgaceae</taxon>
        <taxon>Marivirga</taxon>
    </lineage>
</organism>
<keyword evidence="1" id="KW-1133">Transmembrane helix</keyword>
<evidence type="ECO:0000256" key="1">
    <source>
        <dbReference type="SAM" id="Phobius"/>
    </source>
</evidence>
<dbReference type="EMBL" id="PYVU01000008">
    <property type="protein sequence ID" value="PTB97674.1"/>
    <property type="molecule type" value="Genomic_DNA"/>
</dbReference>
<sequence>MNDFVLYAIVGLLLVKAYVHYEYIDRYRSPKGEIEKYIKYFYVAAPFYISQGPFEDKHQKNKSQLIMWLSFLSMGGITFLFIMLLLFS</sequence>